<proteinExistence type="predicted"/>
<dbReference type="EMBL" id="BART01006993">
    <property type="protein sequence ID" value="GAG72321.1"/>
    <property type="molecule type" value="Genomic_DNA"/>
</dbReference>
<gene>
    <name evidence="1" type="ORF">S01H4_15963</name>
</gene>
<organism evidence="1">
    <name type="scientific">marine sediment metagenome</name>
    <dbReference type="NCBI Taxonomy" id="412755"/>
    <lineage>
        <taxon>unclassified sequences</taxon>
        <taxon>metagenomes</taxon>
        <taxon>ecological metagenomes</taxon>
    </lineage>
</organism>
<evidence type="ECO:0008006" key="2">
    <source>
        <dbReference type="Google" id="ProtNLM"/>
    </source>
</evidence>
<name>X1BJR7_9ZZZZ</name>
<evidence type="ECO:0000313" key="1">
    <source>
        <dbReference type="EMBL" id="GAG72321.1"/>
    </source>
</evidence>
<dbReference type="AlphaFoldDB" id="X1BJR7"/>
<feature type="non-terminal residue" evidence="1">
    <location>
        <position position="103"/>
    </location>
</feature>
<protein>
    <recommendedName>
        <fullName evidence="2">MurNAc-LAA domain-containing protein</fullName>
    </recommendedName>
</protein>
<sequence length="103" mass="11743">MNGYDAIIMAGHENIETNQDWSLRPKTGAPQEQIFTISLTRLIVNRLEADGFRALSVDANNHEEIYREDAGIFLTIHYDAYFAAWTETLEDGSTIYHPEKPRG</sequence>
<comment type="caution">
    <text evidence="1">The sequence shown here is derived from an EMBL/GenBank/DDBJ whole genome shotgun (WGS) entry which is preliminary data.</text>
</comment>
<reference evidence="1" key="1">
    <citation type="journal article" date="2014" name="Front. Microbiol.">
        <title>High frequency of phylogenetically diverse reductive dehalogenase-homologous genes in deep subseafloor sedimentary metagenomes.</title>
        <authorList>
            <person name="Kawai M."/>
            <person name="Futagami T."/>
            <person name="Toyoda A."/>
            <person name="Takaki Y."/>
            <person name="Nishi S."/>
            <person name="Hori S."/>
            <person name="Arai W."/>
            <person name="Tsubouchi T."/>
            <person name="Morono Y."/>
            <person name="Uchiyama I."/>
            <person name="Ito T."/>
            <person name="Fujiyama A."/>
            <person name="Inagaki F."/>
            <person name="Takami H."/>
        </authorList>
    </citation>
    <scope>NUCLEOTIDE SEQUENCE</scope>
    <source>
        <strain evidence="1">Expedition CK06-06</strain>
    </source>
</reference>
<accession>X1BJR7</accession>